<evidence type="ECO:0000256" key="3">
    <source>
        <dbReference type="ARBA" id="ARBA00022448"/>
    </source>
</evidence>
<feature type="transmembrane region" description="Helical" evidence="8">
    <location>
        <begin position="83"/>
        <end position="102"/>
    </location>
</feature>
<proteinExistence type="inferred from homology"/>
<dbReference type="AlphaFoldDB" id="A0AA39D8M9"/>
<organism evidence="9 10">
    <name type="scientific">Vitis rotundifolia</name>
    <name type="common">Muscadine grape</name>
    <dbReference type="NCBI Taxonomy" id="103349"/>
    <lineage>
        <taxon>Eukaryota</taxon>
        <taxon>Viridiplantae</taxon>
        <taxon>Streptophyta</taxon>
        <taxon>Embryophyta</taxon>
        <taxon>Tracheophyta</taxon>
        <taxon>Spermatophyta</taxon>
        <taxon>Magnoliopsida</taxon>
        <taxon>eudicotyledons</taxon>
        <taxon>Gunneridae</taxon>
        <taxon>Pentapetalae</taxon>
        <taxon>rosids</taxon>
        <taxon>Vitales</taxon>
        <taxon>Vitaceae</taxon>
        <taxon>Viteae</taxon>
        <taxon>Vitis</taxon>
    </lineage>
</organism>
<name>A0AA39D8M9_VITRO</name>
<accession>A0AA39D8M9</accession>
<evidence type="ECO:0000256" key="1">
    <source>
        <dbReference type="ARBA" id="ARBA00004141"/>
    </source>
</evidence>
<dbReference type="CDD" id="cd17417">
    <property type="entry name" value="MFS_NPF5"/>
    <property type="match status" value="1"/>
</dbReference>
<evidence type="ECO:0000313" key="9">
    <source>
        <dbReference type="EMBL" id="KAJ9675938.1"/>
    </source>
</evidence>
<comment type="caution">
    <text evidence="9">The sequence shown here is derived from an EMBL/GenBank/DDBJ whole genome shotgun (WGS) entry which is preliminary data.</text>
</comment>
<feature type="transmembrane region" description="Helical" evidence="8">
    <location>
        <begin position="417"/>
        <end position="434"/>
    </location>
</feature>
<dbReference type="InterPro" id="IPR000109">
    <property type="entry name" value="POT_fam"/>
</dbReference>
<feature type="transmembrane region" description="Helical" evidence="8">
    <location>
        <begin position="109"/>
        <end position="129"/>
    </location>
</feature>
<dbReference type="GO" id="GO:0009705">
    <property type="term" value="C:plant-type vacuole membrane"/>
    <property type="evidence" value="ECO:0007669"/>
    <property type="project" value="UniProtKB-ARBA"/>
</dbReference>
<feature type="transmembrane region" description="Helical" evidence="8">
    <location>
        <begin position="542"/>
        <end position="561"/>
    </location>
</feature>
<evidence type="ECO:0000313" key="10">
    <source>
        <dbReference type="Proteomes" id="UP001168098"/>
    </source>
</evidence>
<dbReference type="PROSITE" id="PS01022">
    <property type="entry name" value="PTR2_1"/>
    <property type="match status" value="1"/>
</dbReference>
<evidence type="ECO:0008006" key="11">
    <source>
        <dbReference type="Google" id="ProtNLM"/>
    </source>
</evidence>
<dbReference type="Proteomes" id="UP001168098">
    <property type="component" value="Unassembled WGS sequence"/>
</dbReference>
<dbReference type="FunFam" id="1.20.1250.20:FF:000147">
    <property type="entry name" value="Protein NRT1/ PTR family 5.10"/>
    <property type="match status" value="1"/>
</dbReference>
<dbReference type="Pfam" id="PF00854">
    <property type="entry name" value="PTR2"/>
    <property type="match status" value="1"/>
</dbReference>
<keyword evidence="4" id="KW-0597">Phosphoprotein</keyword>
<keyword evidence="10" id="KW-1185">Reference proteome</keyword>
<dbReference type="EMBL" id="JARBHA010000018">
    <property type="protein sequence ID" value="KAJ9675938.1"/>
    <property type="molecule type" value="Genomic_DNA"/>
</dbReference>
<dbReference type="PANTHER" id="PTHR11654">
    <property type="entry name" value="OLIGOPEPTIDE TRANSPORTER-RELATED"/>
    <property type="match status" value="1"/>
</dbReference>
<evidence type="ECO:0000256" key="8">
    <source>
        <dbReference type="SAM" id="Phobius"/>
    </source>
</evidence>
<evidence type="ECO:0000256" key="5">
    <source>
        <dbReference type="ARBA" id="ARBA00022692"/>
    </source>
</evidence>
<dbReference type="GO" id="GO:0071916">
    <property type="term" value="F:dipeptide transmembrane transporter activity"/>
    <property type="evidence" value="ECO:0007669"/>
    <property type="project" value="InterPro"/>
</dbReference>
<gene>
    <name evidence="9" type="ORF">PVL29_024756</name>
</gene>
<dbReference type="GO" id="GO:0042937">
    <property type="term" value="F:tripeptide transmembrane transporter activity"/>
    <property type="evidence" value="ECO:0007669"/>
    <property type="project" value="InterPro"/>
</dbReference>
<sequence length="573" mass="63448">MAANGMVDGPGSPLLEDTVAGAVDHRGLPAKRSTSGGWGSSYFIIGTEVAERSAYFGIEANLVNYFTGPLRQSTAMAAKNVNTWFGITALLPLVGAFVADSYMGRYRTIVIASLLYILGLGLLTMSVVLSSHNPSECQNTQKIMSCPPPQFQVIFFFLSLYLVAVAEGGHKPCTQAFGADQFDGRDSEERKAKSSYFNWLNFCVGISLSVSMLTLSYIQDKLNWVLGFGIPCILVVVALLLFLLGTNTYRYSVKREDKNPFVRISKVFVEAARNWRLNPSSEKAIDEGAQGTLSHQCSPEFKFLNKALLETKFSEEDGKACSVDEVEEAKAVLRLFPIWSTCLIYAMVLSQSSTFFTKQGMTMDRSIGLGFDIPSASLKSFISITVVLFIPIYDLVFVPIATVFTRKPSGITMLQRIGIGMFLSTISIAIAALVEMKRLKIAQEHGLVDMPNATVPMRVWWLVPQYVLFGLCNVFTTIGLQEFFYDQVPNELRSVGVSLYLSIIGVGSFLSSFLIYFIEKATGGDGQDSWFNDNLNRAHLDYFYWLLSGLNAVGLAMYMHFAKSYIYNRRGVP</sequence>
<feature type="transmembrane region" description="Helical" evidence="8">
    <location>
        <begin position="224"/>
        <end position="245"/>
    </location>
</feature>
<evidence type="ECO:0000256" key="6">
    <source>
        <dbReference type="ARBA" id="ARBA00022989"/>
    </source>
</evidence>
<keyword evidence="7 8" id="KW-0472">Membrane</keyword>
<comment type="similarity">
    <text evidence="2">Belongs to the major facilitator superfamily. Proton-dependent oligopeptide transporter (POT/PTR) (TC 2.A.17) family.</text>
</comment>
<dbReference type="Gene3D" id="1.20.1250.20">
    <property type="entry name" value="MFS general substrate transporter like domains"/>
    <property type="match status" value="1"/>
</dbReference>
<dbReference type="InterPro" id="IPR044739">
    <property type="entry name" value="NRT1/PTR"/>
</dbReference>
<keyword evidence="6 8" id="KW-1133">Transmembrane helix</keyword>
<dbReference type="GO" id="GO:0080054">
    <property type="term" value="F:low-affinity nitrate transmembrane transporter activity"/>
    <property type="evidence" value="ECO:0007669"/>
    <property type="project" value="UniProtKB-ARBA"/>
</dbReference>
<feature type="transmembrane region" description="Helical" evidence="8">
    <location>
        <begin position="381"/>
        <end position="405"/>
    </location>
</feature>
<dbReference type="InterPro" id="IPR018456">
    <property type="entry name" value="PTR2_symporter_CS"/>
</dbReference>
<evidence type="ECO:0000256" key="7">
    <source>
        <dbReference type="ARBA" id="ARBA00023136"/>
    </source>
</evidence>
<evidence type="ECO:0000256" key="2">
    <source>
        <dbReference type="ARBA" id="ARBA00005982"/>
    </source>
</evidence>
<comment type="subcellular location">
    <subcellularLocation>
        <location evidence="1">Membrane</location>
        <topology evidence="1">Multi-pass membrane protein</topology>
    </subcellularLocation>
</comment>
<feature type="transmembrane region" description="Helical" evidence="8">
    <location>
        <begin position="199"/>
        <end position="218"/>
    </location>
</feature>
<evidence type="ECO:0000256" key="4">
    <source>
        <dbReference type="ARBA" id="ARBA00022553"/>
    </source>
</evidence>
<protein>
    <recommendedName>
        <fullName evidence="11">Protein NRT1/ PTR FAMILY 5.10-like</fullName>
    </recommendedName>
</protein>
<feature type="transmembrane region" description="Helical" evidence="8">
    <location>
        <begin position="466"/>
        <end position="485"/>
    </location>
</feature>
<dbReference type="SUPFAM" id="SSF103473">
    <property type="entry name" value="MFS general substrate transporter"/>
    <property type="match status" value="1"/>
</dbReference>
<reference evidence="9 10" key="1">
    <citation type="journal article" date="2023" name="BMC Biotechnol.">
        <title>Vitis rotundifolia cv Carlos genome sequencing.</title>
        <authorList>
            <person name="Huff M."/>
            <person name="Hulse-Kemp A."/>
            <person name="Scheffler B."/>
            <person name="Youngblood R."/>
            <person name="Simpson S."/>
            <person name="Babiker E."/>
            <person name="Staton M."/>
        </authorList>
    </citation>
    <scope>NUCLEOTIDE SEQUENCE [LARGE SCALE GENOMIC DNA]</scope>
    <source>
        <tissue evidence="9">Leaf</tissue>
    </source>
</reference>
<keyword evidence="3" id="KW-0813">Transport</keyword>
<dbReference type="InterPro" id="IPR036259">
    <property type="entry name" value="MFS_trans_sf"/>
</dbReference>
<feature type="transmembrane region" description="Helical" evidence="8">
    <location>
        <begin position="497"/>
        <end position="518"/>
    </location>
</feature>
<keyword evidence="5 8" id="KW-0812">Transmembrane</keyword>